<keyword evidence="2" id="KW-1185">Reference proteome</keyword>
<name>A0A0W0TWV8_9GAMM</name>
<organism evidence="1 2">
    <name type="scientific">Legionella geestiana</name>
    <dbReference type="NCBI Taxonomy" id="45065"/>
    <lineage>
        <taxon>Bacteria</taxon>
        <taxon>Pseudomonadati</taxon>
        <taxon>Pseudomonadota</taxon>
        <taxon>Gammaproteobacteria</taxon>
        <taxon>Legionellales</taxon>
        <taxon>Legionellaceae</taxon>
        <taxon>Legionella</taxon>
    </lineage>
</organism>
<protein>
    <submittedName>
        <fullName evidence="1">Uncharacterized protein</fullName>
    </submittedName>
</protein>
<evidence type="ECO:0000313" key="1">
    <source>
        <dbReference type="EMBL" id="KTD00128.1"/>
    </source>
</evidence>
<dbReference type="RefSeq" id="WP_115152810.1">
    <property type="nucleotide sequence ID" value="NZ_CAAAHN010000001.1"/>
</dbReference>
<proteinExistence type="predicted"/>
<dbReference type="AlphaFoldDB" id="A0A0W0TWV8"/>
<accession>A0A0W0TWV8</accession>
<dbReference type="Proteomes" id="UP000054785">
    <property type="component" value="Unassembled WGS sequence"/>
</dbReference>
<reference evidence="1 2" key="1">
    <citation type="submission" date="2015-11" db="EMBL/GenBank/DDBJ databases">
        <title>Genomic analysis of 38 Legionella species identifies large and diverse effector repertoires.</title>
        <authorList>
            <person name="Burstein D."/>
            <person name="Amaro F."/>
            <person name="Zusman T."/>
            <person name="Lifshitz Z."/>
            <person name="Cohen O."/>
            <person name="Gilbert J.A."/>
            <person name="Pupko T."/>
            <person name="Shuman H.A."/>
            <person name="Segal G."/>
        </authorList>
    </citation>
    <scope>NUCLEOTIDE SEQUENCE [LARGE SCALE GENOMIC DNA]</scope>
    <source>
        <strain evidence="1 2">ATCC 49504</strain>
    </source>
</reference>
<dbReference type="EMBL" id="LNYC01000037">
    <property type="protein sequence ID" value="KTD00128.1"/>
    <property type="molecule type" value="Genomic_DNA"/>
</dbReference>
<dbReference type="STRING" id="45065.Lgee_1040"/>
<evidence type="ECO:0000313" key="2">
    <source>
        <dbReference type="Proteomes" id="UP000054785"/>
    </source>
</evidence>
<comment type="caution">
    <text evidence="1">The sequence shown here is derived from an EMBL/GenBank/DDBJ whole genome shotgun (WGS) entry which is preliminary data.</text>
</comment>
<sequence length="267" mass="29697">MRFAIGKGPLSAPYQENPQGIAKMQEAILRASQTAPNRPVYFATDNSDKKSAPCSAFNDRGQLRIGFKKRGVFGESLSAFLKSHFMPKGVFRLPADKPTEAIKLQRGNPVSREDSRALQAEHVASMRNMSKTSTSQPPVTAAPSADFRQNMQQLRDQAPDASFRSLLTPYRSMGRTFFCGTKVPEHIGKISKTLDDNRLTEPQKIARIQNIATDALKKNPLLRDSQLQRFYEKLNAVSGNCSTLNEVVEKMKQPAQPLNTHRGPARP</sequence>
<dbReference type="PATRIC" id="fig|45065.4.peg.1114"/>
<gene>
    <name evidence="1" type="ORF">Lgee_1040</name>
</gene>